<feature type="compositionally biased region" description="Basic residues" evidence="1">
    <location>
        <begin position="69"/>
        <end position="80"/>
    </location>
</feature>
<sequence length="183" mass="20901">MPHPSAALSGLQNWRIIFKSDFKLIIRFFKYSNQDQQPAKGERRMSGYENVVGGKLKLKGKALDVKAGGIKKKKKHKKQIQHHDENTQNDLSDAVSGGTTEVSVDPNEEDNNDAEKSSGERKAPHYDDHLTPAERRYIEQREQLDVHRLAKQANKSHRDRIQNFNQYLANMSEHYDIPKVGPG</sequence>
<dbReference type="Proteomes" id="UP001396334">
    <property type="component" value="Unassembled WGS sequence"/>
</dbReference>
<feature type="region of interest" description="Disordered" evidence="1">
    <location>
        <begin position="67"/>
        <end position="130"/>
    </location>
</feature>
<keyword evidence="3" id="KW-1185">Reference proteome</keyword>
<dbReference type="PANTHER" id="PTHR13282:SF6">
    <property type="entry name" value="PROTEIN FAM32A"/>
    <property type="match status" value="1"/>
</dbReference>
<organism evidence="2 3">
    <name type="scientific">Hibiscus sabdariffa</name>
    <name type="common">roselle</name>
    <dbReference type="NCBI Taxonomy" id="183260"/>
    <lineage>
        <taxon>Eukaryota</taxon>
        <taxon>Viridiplantae</taxon>
        <taxon>Streptophyta</taxon>
        <taxon>Embryophyta</taxon>
        <taxon>Tracheophyta</taxon>
        <taxon>Spermatophyta</taxon>
        <taxon>Magnoliopsida</taxon>
        <taxon>eudicotyledons</taxon>
        <taxon>Gunneridae</taxon>
        <taxon>Pentapetalae</taxon>
        <taxon>rosids</taxon>
        <taxon>malvids</taxon>
        <taxon>Malvales</taxon>
        <taxon>Malvaceae</taxon>
        <taxon>Malvoideae</taxon>
        <taxon>Hibiscus</taxon>
    </lineage>
</organism>
<feature type="compositionally biased region" description="Basic and acidic residues" evidence="1">
    <location>
        <begin position="113"/>
        <end position="130"/>
    </location>
</feature>
<name>A0ABR2SB27_9ROSI</name>
<proteinExistence type="predicted"/>
<evidence type="ECO:0000313" key="2">
    <source>
        <dbReference type="EMBL" id="KAK9022458.1"/>
    </source>
</evidence>
<dbReference type="InterPro" id="IPR013865">
    <property type="entry name" value="FAM32A"/>
</dbReference>
<accession>A0ABR2SB27</accession>
<reference evidence="2 3" key="1">
    <citation type="journal article" date="2024" name="G3 (Bethesda)">
        <title>Genome assembly of Hibiscus sabdariffa L. provides insights into metabolisms of medicinal natural products.</title>
        <authorList>
            <person name="Kim T."/>
        </authorList>
    </citation>
    <scope>NUCLEOTIDE SEQUENCE [LARGE SCALE GENOMIC DNA]</scope>
    <source>
        <strain evidence="2">TK-2024</strain>
        <tissue evidence="2">Old leaves</tissue>
    </source>
</reference>
<dbReference type="EMBL" id="JBBPBN010000015">
    <property type="protein sequence ID" value="KAK9022458.1"/>
    <property type="molecule type" value="Genomic_DNA"/>
</dbReference>
<protein>
    <recommendedName>
        <fullName evidence="4">Protein FAM32A-like</fullName>
    </recommendedName>
</protein>
<gene>
    <name evidence="2" type="ORF">V6N11_002719</name>
</gene>
<evidence type="ECO:0000313" key="3">
    <source>
        <dbReference type="Proteomes" id="UP001396334"/>
    </source>
</evidence>
<dbReference type="Pfam" id="PF08555">
    <property type="entry name" value="FAM32A"/>
    <property type="match status" value="1"/>
</dbReference>
<dbReference type="PANTHER" id="PTHR13282">
    <property type="entry name" value="PROTEIN FAM32A"/>
    <property type="match status" value="1"/>
</dbReference>
<comment type="caution">
    <text evidence="2">The sequence shown here is derived from an EMBL/GenBank/DDBJ whole genome shotgun (WGS) entry which is preliminary data.</text>
</comment>
<evidence type="ECO:0008006" key="4">
    <source>
        <dbReference type="Google" id="ProtNLM"/>
    </source>
</evidence>
<evidence type="ECO:0000256" key="1">
    <source>
        <dbReference type="SAM" id="MobiDB-lite"/>
    </source>
</evidence>